<protein>
    <submittedName>
        <fullName evidence="4">2-polyprenyl-6-methoxyphenol hydroxylase-like FAD-dependent oxidoreductase</fullName>
    </submittedName>
    <submittedName>
        <fullName evidence="3">FAD-dependent monooxygenase</fullName>
    </submittedName>
</protein>
<dbReference type="PRINTS" id="PR00420">
    <property type="entry name" value="RNGMNOXGNASE"/>
</dbReference>
<dbReference type="EMBL" id="JABEQI010000007">
    <property type="protein sequence ID" value="MBB2187181.1"/>
    <property type="molecule type" value="Genomic_DNA"/>
</dbReference>
<dbReference type="SUPFAM" id="SSF51905">
    <property type="entry name" value="FAD/NAD(P)-binding domain"/>
    <property type="match status" value="1"/>
</dbReference>
<dbReference type="Gene3D" id="3.50.50.60">
    <property type="entry name" value="FAD/NAD(P)-binding domain"/>
    <property type="match status" value="1"/>
</dbReference>
<evidence type="ECO:0000313" key="3">
    <source>
        <dbReference type="EMBL" id="MBB2187181.1"/>
    </source>
</evidence>
<dbReference type="InterPro" id="IPR002938">
    <property type="entry name" value="FAD-bd"/>
</dbReference>
<dbReference type="InterPro" id="IPR050631">
    <property type="entry name" value="PheA/TfdB_FAD_monoxygenase"/>
</dbReference>
<evidence type="ECO:0000313" key="6">
    <source>
        <dbReference type="Proteomes" id="UP000562982"/>
    </source>
</evidence>
<evidence type="ECO:0000256" key="1">
    <source>
        <dbReference type="ARBA" id="ARBA00023002"/>
    </source>
</evidence>
<reference evidence="4 5" key="1">
    <citation type="submission" date="2018-07" db="EMBL/GenBank/DDBJ databases">
        <title>Genomic Encyclopedia of Type Strains, Phase IV (KMG-IV): sequencing the most valuable type-strain genomes for metagenomic binning, comparative biology and taxonomic classification.</title>
        <authorList>
            <person name="Goeker M."/>
        </authorList>
    </citation>
    <scope>NUCLEOTIDE SEQUENCE [LARGE SCALE GENOMIC DNA]</scope>
    <source>
        <strain evidence="4 5">DSM 5603</strain>
    </source>
</reference>
<dbReference type="GO" id="GO:0004497">
    <property type="term" value="F:monooxygenase activity"/>
    <property type="evidence" value="ECO:0007669"/>
    <property type="project" value="UniProtKB-KW"/>
</dbReference>
<dbReference type="InterPro" id="IPR036188">
    <property type="entry name" value="FAD/NAD-bd_sf"/>
</dbReference>
<dbReference type="EMBL" id="QQAW01000008">
    <property type="protein sequence ID" value="RDI36722.1"/>
    <property type="molecule type" value="Genomic_DNA"/>
</dbReference>
<dbReference type="AlphaFoldDB" id="A0A370FYW0"/>
<evidence type="ECO:0000313" key="5">
    <source>
        <dbReference type="Proteomes" id="UP000254958"/>
    </source>
</evidence>
<keyword evidence="3" id="KW-0503">Monooxygenase</keyword>
<dbReference type="PANTHER" id="PTHR43476">
    <property type="entry name" value="3-(3-HYDROXY-PHENYL)PROPIONATE/3-HYDROXYCINNAMIC ACID HYDROXYLASE"/>
    <property type="match status" value="1"/>
</dbReference>
<dbReference type="PANTHER" id="PTHR43476:SF5">
    <property type="entry name" value="FAD-DEPENDENT MONOOXYGENASE"/>
    <property type="match status" value="1"/>
</dbReference>
<name>A0A370FYW0_GLULI</name>
<dbReference type="Pfam" id="PF01494">
    <property type="entry name" value="FAD_binding_3"/>
    <property type="match status" value="1"/>
</dbReference>
<dbReference type="Proteomes" id="UP000562982">
    <property type="component" value="Unassembled WGS sequence"/>
</dbReference>
<sequence length="389" mass="42396">MNGKVIICGAGPVGLVTALRLARAGVSVCVLEKRETINVASKASTFHPPTLDILDRLGLLEPVRGRTRVVRAAQYRTVAGPFARFPFEMLADLTEHPYRVHVEQAEIARAALDALERLPHVRLLFGADVLSVESADGAACVRYWHDGREQALEADFVLVANGAGSALREQMGIGFDGKVYPGEVLRVITRAPMADFIPGLDGVTYLFDGNRSISLLEMHDCWRVILRPSDAALDETRRDRAWVEAVLRDVLPAAIAAPPVDGWDLYRASRRIASRYAVGRAVLIGDAAHVTNTRGGMNMNCGMHDGCVIANAVLRALESGDVAPVLAAAERRHRVGSTLLAERTDRSVGDLSHWAERVRAIAADPREARAFLVETSMLDMIDREDIDAI</sequence>
<gene>
    <name evidence="4" type="ORF">C7453_10813</name>
    <name evidence="3" type="ORF">HLH32_12460</name>
</gene>
<evidence type="ECO:0000259" key="2">
    <source>
        <dbReference type="Pfam" id="PF01494"/>
    </source>
</evidence>
<dbReference type="Proteomes" id="UP000254958">
    <property type="component" value="Unassembled WGS sequence"/>
</dbReference>
<keyword evidence="5" id="KW-1185">Reference proteome</keyword>
<feature type="domain" description="FAD-binding" evidence="2">
    <location>
        <begin position="4"/>
        <end position="340"/>
    </location>
</feature>
<organism evidence="4 5">
    <name type="scientific">Gluconacetobacter liquefaciens</name>
    <name type="common">Acetobacter liquefaciens</name>
    <dbReference type="NCBI Taxonomy" id="89584"/>
    <lineage>
        <taxon>Bacteria</taxon>
        <taxon>Pseudomonadati</taxon>
        <taxon>Pseudomonadota</taxon>
        <taxon>Alphaproteobacteria</taxon>
        <taxon>Acetobacterales</taxon>
        <taxon>Acetobacteraceae</taxon>
        <taxon>Gluconacetobacter</taxon>
    </lineage>
</organism>
<proteinExistence type="predicted"/>
<dbReference type="RefSeq" id="WP_170143222.1">
    <property type="nucleotide sequence ID" value="NZ_BJMI01000017.1"/>
</dbReference>
<comment type="caution">
    <text evidence="4">The sequence shown here is derived from an EMBL/GenBank/DDBJ whole genome shotgun (WGS) entry which is preliminary data.</text>
</comment>
<accession>A0A370FYW0</accession>
<dbReference type="Gene3D" id="3.30.70.2450">
    <property type="match status" value="1"/>
</dbReference>
<evidence type="ECO:0000313" key="4">
    <source>
        <dbReference type="EMBL" id="RDI36722.1"/>
    </source>
</evidence>
<keyword evidence="1" id="KW-0560">Oxidoreductase</keyword>
<reference evidence="3 6" key="2">
    <citation type="submission" date="2020-04" db="EMBL/GenBank/DDBJ databases">
        <title>Description of novel Gluconacetobacter.</title>
        <authorList>
            <person name="Sombolestani A."/>
        </authorList>
    </citation>
    <scope>NUCLEOTIDE SEQUENCE [LARGE SCALE GENOMIC DNA]</scope>
    <source>
        <strain evidence="3 6">LMG 1382</strain>
    </source>
</reference>
<dbReference type="GO" id="GO:0071949">
    <property type="term" value="F:FAD binding"/>
    <property type="evidence" value="ECO:0007669"/>
    <property type="project" value="InterPro"/>
</dbReference>